<organism evidence="3 4">
    <name type="scientific">Pogona vitticeps</name>
    <name type="common">central bearded dragon</name>
    <dbReference type="NCBI Taxonomy" id="103695"/>
    <lineage>
        <taxon>Eukaryota</taxon>
        <taxon>Metazoa</taxon>
        <taxon>Chordata</taxon>
        <taxon>Craniata</taxon>
        <taxon>Vertebrata</taxon>
        <taxon>Euteleostomi</taxon>
        <taxon>Lepidosauria</taxon>
        <taxon>Squamata</taxon>
        <taxon>Bifurcata</taxon>
        <taxon>Unidentata</taxon>
        <taxon>Episquamata</taxon>
        <taxon>Toxicofera</taxon>
        <taxon>Iguania</taxon>
        <taxon>Acrodonta</taxon>
        <taxon>Agamidae</taxon>
        <taxon>Amphibolurinae</taxon>
        <taxon>Pogona</taxon>
    </lineage>
</organism>
<evidence type="ECO:0000256" key="1">
    <source>
        <dbReference type="SAM" id="MobiDB-lite"/>
    </source>
</evidence>
<keyword evidence="2 4" id="KW-0812">Transmembrane</keyword>
<dbReference type="GO" id="GO:0005765">
    <property type="term" value="C:lysosomal membrane"/>
    <property type="evidence" value="ECO:0007669"/>
    <property type="project" value="TreeGrafter"/>
</dbReference>
<feature type="transmembrane region" description="Helical" evidence="2">
    <location>
        <begin position="340"/>
        <end position="361"/>
    </location>
</feature>
<dbReference type="RefSeq" id="XP_020658134.2">
    <property type="nucleotide sequence ID" value="XM_020802475.2"/>
</dbReference>
<dbReference type="KEGG" id="pvt:110083764"/>
<feature type="transmembrane region" description="Helical" evidence="2">
    <location>
        <begin position="198"/>
        <end position="222"/>
    </location>
</feature>
<dbReference type="PANTHER" id="PTHR31004:SF1">
    <property type="entry name" value="TRANSMEMBRANE PROTEIN 79"/>
    <property type="match status" value="1"/>
</dbReference>
<evidence type="ECO:0000313" key="5">
    <source>
        <dbReference type="RefSeq" id="XP_072840223.1"/>
    </source>
</evidence>
<feature type="transmembrane region" description="Helical" evidence="2">
    <location>
        <begin position="286"/>
        <end position="304"/>
    </location>
</feature>
<feature type="region of interest" description="Disordered" evidence="1">
    <location>
        <begin position="160"/>
        <end position="180"/>
    </location>
</feature>
<dbReference type="Pfam" id="PF01124">
    <property type="entry name" value="MAPEG"/>
    <property type="match status" value="1"/>
</dbReference>
<dbReference type="GO" id="GO:0045055">
    <property type="term" value="P:regulated exocytosis"/>
    <property type="evidence" value="ECO:0007669"/>
    <property type="project" value="TreeGrafter"/>
</dbReference>
<dbReference type="PANTHER" id="PTHR31004">
    <property type="entry name" value="TRANSMEMBRANE PROTEIN 79"/>
    <property type="match status" value="1"/>
</dbReference>
<reference evidence="4 5" key="1">
    <citation type="submission" date="2025-05" db="UniProtKB">
        <authorList>
            <consortium name="RefSeq"/>
        </authorList>
    </citation>
    <scope>IDENTIFICATION</scope>
</reference>
<dbReference type="RefSeq" id="XP_072840224.1">
    <property type="nucleotide sequence ID" value="XM_072984123.1"/>
</dbReference>
<dbReference type="InterPro" id="IPR001129">
    <property type="entry name" value="Membr-assoc_MAPEG"/>
</dbReference>
<dbReference type="CTD" id="84283"/>
<dbReference type="RefSeq" id="XP_072840225.1">
    <property type="nucleotide sequence ID" value="XM_072984124.1"/>
</dbReference>
<feature type="region of interest" description="Disordered" evidence="1">
    <location>
        <begin position="55"/>
        <end position="84"/>
    </location>
</feature>
<feature type="region of interest" description="Disordered" evidence="1">
    <location>
        <begin position="371"/>
        <end position="393"/>
    </location>
</feature>
<feature type="region of interest" description="Disordered" evidence="1">
    <location>
        <begin position="118"/>
        <end position="137"/>
    </location>
</feature>
<evidence type="ECO:0000313" key="4">
    <source>
        <dbReference type="RefSeq" id="XP_020658134.2"/>
    </source>
</evidence>
<feature type="transmembrane region" description="Helical" evidence="2">
    <location>
        <begin position="310"/>
        <end position="328"/>
    </location>
</feature>
<dbReference type="InParanoid" id="A0A6J0UJ45"/>
<dbReference type="AlphaFoldDB" id="A0A6J0UJ45"/>
<feature type="compositionally biased region" description="Basic and acidic residues" evidence="1">
    <location>
        <begin position="163"/>
        <end position="174"/>
    </location>
</feature>
<evidence type="ECO:0000313" key="3">
    <source>
        <dbReference type="Proteomes" id="UP001652642"/>
    </source>
</evidence>
<keyword evidence="3" id="KW-1185">Reference proteome</keyword>
<name>A0A6J0UJ45_9SAUR</name>
<protein>
    <submittedName>
        <fullName evidence="4 5">Transmembrane protein 79 isoform X1</fullName>
    </submittedName>
</protein>
<accession>A0A6J0UJ45</accession>
<evidence type="ECO:0000313" key="7">
    <source>
        <dbReference type="RefSeq" id="XP_072840225.1"/>
    </source>
</evidence>
<dbReference type="GeneID" id="110083764"/>
<gene>
    <name evidence="4 5 6 7" type="primary">TMEM79</name>
</gene>
<evidence type="ECO:0000256" key="2">
    <source>
        <dbReference type="SAM" id="Phobius"/>
    </source>
</evidence>
<feature type="transmembrane region" description="Helical" evidence="2">
    <location>
        <begin position="242"/>
        <end position="265"/>
    </location>
</feature>
<sequence>MAAVAPSEEMGMVVLRNDSFGNRVAPNYTQHSFENPEMTLPWDQGKESVMIETLEADPRPSPEGSRGEATVGPAVDDDDDDEAFARFPSTVTAKEEDNDSSNGMPKVASHVFIPIDPRCIERPPTQNEHKKKQREREEEIMHCEKEKGDLEKQNFISRGYSSRFDDLPGDNREPPKKRHAEKLPCLQNSNCSSGKLKAVASMTTAMVIFPCLLYGAYVFLPFDVPLMPTMSSRLVYTLRCGVFATFPIIVGMVVYGVSRLCFSSLQAFDELHREVEIHRRYVSQSVQLFILYFFNIAVLSTYLPQEALKLIPLLTALFAISRLFYWLAYAMGRSFRGFGFGLTFLPLLTMLLFNLYSMFLVDSESMFATGDNNDGSPTEKEQHLVGSKPRYWG</sequence>
<keyword evidence="2" id="KW-0472">Membrane</keyword>
<dbReference type="Proteomes" id="UP001652642">
    <property type="component" value="Chromosome 15"/>
</dbReference>
<dbReference type="GO" id="GO:0032588">
    <property type="term" value="C:trans-Golgi network membrane"/>
    <property type="evidence" value="ECO:0007669"/>
    <property type="project" value="TreeGrafter"/>
</dbReference>
<dbReference type="OrthoDB" id="8887147at2759"/>
<evidence type="ECO:0000313" key="6">
    <source>
        <dbReference type="RefSeq" id="XP_072840224.1"/>
    </source>
</evidence>
<proteinExistence type="predicted"/>
<dbReference type="RefSeq" id="XP_072840223.1">
    <property type="nucleotide sequence ID" value="XM_072984122.1"/>
</dbReference>
<keyword evidence="2" id="KW-1133">Transmembrane helix</keyword>